<accession>A0A2N9JF11</accession>
<sequence length="163" mass="17348">MAAVRDGDELVVTKLDRLARSVPDLRAILGGLYSRGVRVRIGNTVYDPSDPMGRLLVNVLAMVAEFEADLISARTKAGMEVARSKATLHGLARLDPAGHQQSPGQAQGQGAQAEHPSGRALGRTVRGEVAHGRRVGPAVRDLARHRLPDSAAPRRTVTTGRVP</sequence>
<evidence type="ECO:0000256" key="1">
    <source>
        <dbReference type="ARBA" id="ARBA00022908"/>
    </source>
</evidence>
<protein>
    <recommendedName>
        <fullName evidence="5">Resolvase/invertase-type recombinase catalytic domain-containing protein</fullName>
    </recommendedName>
</protein>
<dbReference type="PROSITE" id="PS51736">
    <property type="entry name" value="RECOMBINASES_3"/>
    <property type="match status" value="1"/>
</dbReference>
<dbReference type="InterPro" id="IPR006119">
    <property type="entry name" value="Resolv_N"/>
</dbReference>
<dbReference type="GO" id="GO:0000150">
    <property type="term" value="F:DNA strand exchange activity"/>
    <property type="evidence" value="ECO:0007669"/>
    <property type="project" value="InterPro"/>
</dbReference>
<feature type="domain" description="Resolvase/invertase-type recombinase catalytic" evidence="5">
    <location>
        <begin position="1"/>
        <end position="86"/>
    </location>
</feature>
<reference evidence="6 7" key="1">
    <citation type="submission" date="2018-02" db="EMBL/GenBank/DDBJ databases">
        <authorList>
            <person name="Cohen D.B."/>
            <person name="Kent A.D."/>
        </authorList>
    </citation>
    <scope>NUCLEOTIDE SEQUENCE [LARGE SCALE GENOMIC DNA]</scope>
    <source>
        <strain evidence="6">1</strain>
    </source>
</reference>
<dbReference type="EMBL" id="LT985188">
    <property type="protein sequence ID" value="SPD85966.1"/>
    <property type="molecule type" value="Genomic_DNA"/>
</dbReference>
<evidence type="ECO:0000313" key="6">
    <source>
        <dbReference type="EMBL" id="SPD85966.1"/>
    </source>
</evidence>
<evidence type="ECO:0000256" key="4">
    <source>
        <dbReference type="SAM" id="MobiDB-lite"/>
    </source>
</evidence>
<dbReference type="InterPro" id="IPR050639">
    <property type="entry name" value="SSR_resolvase"/>
</dbReference>
<dbReference type="Pfam" id="PF00239">
    <property type="entry name" value="Resolvase"/>
    <property type="match status" value="1"/>
</dbReference>
<organism evidence="6 7">
    <name type="scientific">Micropruina glycogenica</name>
    <dbReference type="NCBI Taxonomy" id="75385"/>
    <lineage>
        <taxon>Bacteria</taxon>
        <taxon>Bacillati</taxon>
        <taxon>Actinomycetota</taxon>
        <taxon>Actinomycetes</taxon>
        <taxon>Propionibacteriales</taxon>
        <taxon>Nocardioidaceae</taxon>
        <taxon>Micropruina</taxon>
    </lineage>
</organism>
<evidence type="ECO:0000259" key="5">
    <source>
        <dbReference type="PROSITE" id="PS51736"/>
    </source>
</evidence>
<evidence type="ECO:0000256" key="2">
    <source>
        <dbReference type="ARBA" id="ARBA00023125"/>
    </source>
</evidence>
<keyword evidence="1" id="KW-0229">DNA integration</keyword>
<evidence type="ECO:0000256" key="3">
    <source>
        <dbReference type="ARBA" id="ARBA00023172"/>
    </source>
</evidence>
<dbReference type="SMART" id="SM00857">
    <property type="entry name" value="Resolvase"/>
    <property type="match status" value="1"/>
</dbReference>
<dbReference type="PROSITE" id="PS00398">
    <property type="entry name" value="RECOMBINASES_2"/>
    <property type="match status" value="1"/>
</dbReference>
<dbReference type="CDD" id="cd03768">
    <property type="entry name" value="SR_ResInv"/>
    <property type="match status" value="1"/>
</dbReference>
<dbReference type="Proteomes" id="UP000238164">
    <property type="component" value="Chromosome 1"/>
</dbReference>
<keyword evidence="3" id="KW-0233">DNA recombination</keyword>
<dbReference type="InterPro" id="IPR006118">
    <property type="entry name" value="Recombinase_CS"/>
</dbReference>
<dbReference type="PANTHER" id="PTHR30461:SF2">
    <property type="entry name" value="SERINE RECOMBINASE PINE-RELATED"/>
    <property type="match status" value="1"/>
</dbReference>
<dbReference type="AlphaFoldDB" id="A0A2N9JF11"/>
<dbReference type="SUPFAM" id="SSF53041">
    <property type="entry name" value="Resolvase-like"/>
    <property type="match status" value="1"/>
</dbReference>
<evidence type="ECO:0000313" key="7">
    <source>
        <dbReference type="Proteomes" id="UP000238164"/>
    </source>
</evidence>
<feature type="compositionally biased region" description="Low complexity" evidence="4">
    <location>
        <begin position="97"/>
        <end position="113"/>
    </location>
</feature>
<dbReference type="PANTHER" id="PTHR30461">
    <property type="entry name" value="DNA-INVERTASE FROM LAMBDOID PROPHAGE"/>
    <property type="match status" value="1"/>
</dbReference>
<dbReference type="KEGG" id="mgg:MPLG2_0930"/>
<keyword evidence="7" id="KW-1185">Reference proteome</keyword>
<dbReference type="InterPro" id="IPR036162">
    <property type="entry name" value="Resolvase-like_N_sf"/>
</dbReference>
<name>A0A2N9JF11_9ACTN</name>
<feature type="region of interest" description="Disordered" evidence="4">
    <location>
        <begin position="90"/>
        <end position="163"/>
    </location>
</feature>
<proteinExistence type="predicted"/>
<keyword evidence="2" id="KW-0238">DNA-binding</keyword>
<gene>
    <name evidence="6" type="ORF">MPLG2_0930</name>
</gene>
<dbReference type="GO" id="GO:0003677">
    <property type="term" value="F:DNA binding"/>
    <property type="evidence" value="ECO:0007669"/>
    <property type="project" value="UniProtKB-KW"/>
</dbReference>
<dbReference type="Gene3D" id="3.40.50.1390">
    <property type="entry name" value="Resolvase, N-terminal catalytic domain"/>
    <property type="match status" value="1"/>
</dbReference>
<dbReference type="GO" id="GO:0015074">
    <property type="term" value="P:DNA integration"/>
    <property type="evidence" value="ECO:0007669"/>
    <property type="project" value="UniProtKB-KW"/>
</dbReference>